<evidence type="ECO:0000256" key="1">
    <source>
        <dbReference type="SAM" id="MobiDB-lite"/>
    </source>
</evidence>
<proteinExistence type="predicted"/>
<protein>
    <submittedName>
        <fullName evidence="2">Uncharacterized protein</fullName>
    </submittedName>
</protein>
<feature type="compositionally biased region" description="Basic and acidic residues" evidence="1">
    <location>
        <begin position="106"/>
        <end position="123"/>
    </location>
</feature>
<accession>A0AAN9TIJ6</accession>
<dbReference type="AlphaFoldDB" id="A0AAN9TIJ6"/>
<keyword evidence="3" id="KW-1185">Reference proteome</keyword>
<evidence type="ECO:0000313" key="2">
    <source>
        <dbReference type="EMBL" id="KAK7590889.1"/>
    </source>
</evidence>
<feature type="compositionally biased region" description="Low complexity" evidence="1">
    <location>
        <begin position="150"/>
        <end position="162"/>
    </location>
</feature>
<evidence type="ECO:0000313" key="3">
    <source>
        <dbReference type="Proteomes" id="UP001367676"/>
    </source>
</evidence>
<sequence length="230" mass="24728">MMLVKVVSVPPNSDKPSGERRNSIINIPPPYRPLIPNRFTNVVIKNLNDIDNVTIPPTFTSLTPVSVNPAVISSLCVVLGEQNTNLKPNNSKTTQVNSSSAMATSKDNEKSSESSAKATRDKPPLVVELSGSETDTDFEVDKYDKMPAESNSSVPAQSNSSATTETHSSTPTNANSSALTKNNSSTPTPMETNSSMPSKTNSKINEDQSVLSQDDENSNYSVDGKYNMKI</sequence>
<dbReference type="EMBL" id="JBBCAQ010000022">
    <property type="protein sequence ID" value="KAK7590889.1"/>
    <property type="molecule type" value="Genomic_DNA"/>
</dbReference>
<feature type="compositionally biased region" description="Polar residues" evidence="1">
    <location>
        <begin position="85"/>
        <end position="105"/>
    </location>
</feature>
<name>A0AAN9TIJ6_9HEMI</name>
<dbReference type="Proteomes" id="UP001367676">
    <property type="component" value="Unassembled WGS sequence"/>
</dbReference>
<feature type="region of interest" description="Disordered" evidence="1">
    <location>
        <begin position="85"/>
        <end position="230"/>
    </location>
</feature>
<feature type="compositionally biased region" description="Polar residues" evidence="1">
    <location>
        <begin position="163"/>
        <end position="212"/>
    </location>
</feature>
<organism evidence="2 3">
    <name type="scientific">Parthenolecanium corni</name>
    <dbReference type="NCBI Taxonomy" id="536013"/>
    <lineage>
        <taxon>Eukaryota</taxon>
        <taxon>Metazoa</taxon>
        <taxon>Ecdysozoa</taxon>
        <taxon>Arthropoda</taxon>
        <taxon>Hexapoda</taxon>
        <taxon>Insecta</taxon>
        <taxon>Pterygota</taxon>
        <taxon>Neoptera</taxon>
        <taxon>Paraneoptera</taxon>
        <taxon>Hemiptera</taxon>
        <taxon>Sternorrhyncha</taxon>
        <taxon>Coccoidea</taxon>
        <taxon>Coccidae</taxon>
        <taxon>Parthenolecanium</taxon>
    </lineage>
</organism>
<comment type="caution">
    <text evidence="2">The sequence shown here is derived from an EMBL/GenBank/DDBJ whole genome shotgun (WGS) entry which is preliminary data.</text>
</comment>
<gene>
    <name evidence="2" type="ORF">V9T40_002502</name>
</gene>
<reference evidence="2 3" key="1">
    <citation type="submission" date="2024-03" db="EMBL/GenBank/DDBJ databases">
        <title>Adaptation during the transition from Ophiocordyceps entomopathogen to insect associate is accompanied by gene loss and intensified selection.</title>
        <authorList>
            <person name="Ward C.M."/>
            <person name="Onetto C.A."/>
            <person name="Borneman A.R."/>
        </authorList>
    </citation>
    <scope>NUCLEOTIDE SEQUENCE [LARGE SCALE GENOMIC DNA]</scope>
    <source>
        <strain evidence="2">AWRI1</strain>
        <tissue evidence="2">Single Adult Female</tissue>
    </source>
</reference>